<evidence type="ECO:0000313" key="2">
    <source>
        <dbReference type="Proteomes" id="UP001155604"/>
    </source>
</evidence>
<reference evidence="1" key="1">
    <citation type="journal article" date="2023" name="Int. J. Syst. Evol. Microbiol.">
        <title>&lt;i&gt;Shewanella septentrionalis&lt;/i&gt; sp. nov. and &lt;i&gt;Shewanella holmiensis&lt;/i&gt; sp. nov., isolated from Baltic Sea water and sediments.</title>
        <authorList>
            <person name="Martin-Rodriguez A.J."/>
            <person name="Thorell K."/>
            <person name="Joffre E."/>
            <person name="Jensie-Markopoulos S."/>
            <person name="Moore E.R.B."/>
            <person name="Sjoling A."/>
        </authorList>
    </citation>
    <scope>NUCLEOTIDE SEQUENCE</scope>
    <source>
        <strain evidence="1">SP1W3</strain>
    </source>
</reference>
<gene>
    <name evidence="1" type="ORF">NE536_21545</name>
</gene>
<dbReference type="Proteomes" id="UP001155604">
    <property type="component" value="Unassembled WGS sequence"/>
</dbReference>
<keyword evidence="2" id="KW-1185">Reference proteome</keyword>
<evidence type="ECO:0000313" key="1">
    <source>
        <dbReference type="EMBL" id="MCT7947934.1"/>
    </source>
</evidence>
<name>A0A9X2WY80_9GAMM</name>
<sequence>MRKPTSNNKLSENFINGAENVEVLKRGRPKSGVKTKPVTISCTKDDLEAMEDVIEFALNIKDTEGKRVKLNQSEAVRLGFEAVKVIAKDSPEMFEVLLRIVKSGR</sequence>
<dbReference type="EMBL" id="JAMTCC010000064">
    <property type="protein sequence ID" value="MCT7947934.1"/>
    <property type="molecule type" value="Genomic_DNA"/>
</dbReference>
<proteinExistence type="predicted"/>
<accession>A0A9X2WY80</accession>
<dbReference type="AlphaFoldDB" id="A0A9X2WY80"/>
<dbReference type="RefSeq" id="WP_014615473.1">
    <property type="nucleotide sequence ID" value="NZ_JAMTCC010000064.1"/>
</dbReference>
<organism evidence="1 2">
    <name type="scientific">Shewanella septentrionalis</name>
    <dbReference type="NCBI Taxonomy" id="2952223"/>
    <lineage>
        <taxon>Bacteria</taxon>
        <taxon>Pseudomonadati</taxon>
        <taxon>Pseudomonadota</taxon>
        <taxon>Gammaproteobacteria</taxon>
        <taxon>Alteromonadales</taxon>
        <taxon>Shewanellaceae</taxon>
        <taxon>Shewanella</taxon>
    </lineage>
</organism>
<protein>
    <submittedName>
        <fullName evidence="1">Uncharacterized protein</fullName>
    </submittedName>
</protein>
<comment type="caution">
    <text evidence="1">The sequence shown here is derived from an EMBL/GenBank/DDBJ whole genome shotgun (WGS) entry which is preliminary data.</text>
</comment>